<keyword evidence="2 11" id="KW-0813">Transport</keyword>
<dbReference type="SUPFAM" id="SSF82919">
    <property type="entry name" value="Zn-finger domain of Sec23/24"/>
    <property type="match status" value="1"/>
</dbReference>
<dbReference type="InterPro" id="IPR037550">
    <property type="entry name" value="Sec23_C"/>
</dbReference>
<dbReference type="InterPro" id="IPR029006">
    <property type="entry name" value="ADF-H/Gelsolin-like_dom_sf"/>
</dbReference>
<dbReference type="Pfam" id="PF04815">
    <property type="entry name" value="Sec23_helical"/>
    <property type="match status" value="1"/>
</dbReference>
<dbReference type="Gene3D" id="3.40.20.10">
    <property type="entry name" value="Severin"/>
    <property type="match status" value="1"/>
</dbReference>
<evidence type="ECO:0000256" key="9">
    <source>
        <dbReference type="ARBA" id="ARBA00023329"/>
    </source>
</evidence>
<dbReference type="InterPro" id="IPR006895">
    <property type="entry name" value="Znf_Sec23_Sec24"/>
</dbReference>
<dbReference type="AlphaFoldDB" id="A0A9D4P2N2"/>
<dbReference type="PANTHER" id="PTHR11141:SF0">
    <property type="entry name" value="PROTEIN TRANSPORT PROTEIN SEC23"/>
    <property type="match status" value="1"/>
</dbReference>
<dbReference type="GO" id="GO:0070971">
    <property type="term" value="C:endoplasmic reticulum exit site"/>
    <property type="evidence" value="ECO:0007669"/>
    <property type="project" value="TreeGrafter"/>
</dbReference>
<dbReference type="InterPro" id="IPR036465">
    <property type="entry name" value="vWFA_dom_sf"/>
</dbReference>
<comment type="similarity">
    <text evidence="1 11">Belongs to the SEC23/SEC24 family. SEC23 subfamily.</text>
</comment>
<keyword evidence="6 11" id="KW-0931">ER-Golgi transport</keyword>
<gene>
    <name evidence="17" type="ORF">HUG17_5604</name>
</gene>
<feature type="domain" description="Sec23/Sec24 beta-sandwich" evidence="16">
    <location>
        <begin position="531"/>
        <end position="631"/>
    </location>
</feature>
<evidence type="ECO:0000259" key="16">
    <source>
        <dbReference type="Pfam" id="PF08033"/>
    </source>
</evidence>
<evidence type="ECO:0000259" key="13">
    <source>
        <dbReference type="Pfam" id="PF04810"/>
    </source>
</evidence>
<dbReference type="InterPro" id="IPR036180">
    <property type="entry name" value="Gelsolin-like_dom_sf"/>
</dbReference>
<dbReference type="FunFam" id="3.40.50.410:FF:000008">
    <property type="entry name" value="Protein transport protein SEC23"/>
    <property type="match status" value="1"/>
</dbReference>
<evidence type="ECO:0000256" key="1">
    <source>
        <dbReference type="ARBA" id="ARBA00009210"/>
    </source>
</evidence>
<dbReference type="Pfam" id="PF00626">
    <property type="entry name" value="Gelsolin"/>
    <property type="match status" value="1"/>
</dbReference>
<name>A0A9D4P2N2_DERFA</name>
<reference evidence="17" key="2">
    <citation type="journal article" date="2021" name="World Allergy Organ. J.">
        <title>Chromosome-level assembly of Dermatophagoides farinae genome and transcriptome reveals two novel allergens Der f 37 and Der f 39.</title>
        <authorList>
            <person name="Chen J."/>
            <person name="Cai Z."/>
            <person name="Fan D."/>
            <person name="Hu J."/>
            <person name="Hou Y."/>
            <person name="He Y."/>
            <person name="Zhang Z."/>
            <person name="Zhao Z."/>
            <person name="Gao P."/>
            <person name="Hu W."/>
            <person name="Sun J."/>
            <person name="Li J."/>
            <person name="Ji K."/>
        </authorList>
    </citation>
    <scope>NUCLEOTIDE SEQUENCE</scope>
    <source>
        <strain evidence="17">JKM2019</strain>
    </source>
</reference>
<dbReference type="InterPro" id="IPR036174">
    <property type="entry name" value="Znf_Sec23_Sec24_sf"/>
</dbReference>
<dbReference type="GO" id="GO:0030127">
    <property type="term" value="C:COPII vesicle coat"/>
    <property type="evidence" value="ECO:0007669"/>
    <property type="project" value="InterPro"/>
</dbReference>
<keyword evidence="8 11" id="KW-0472">Membrane</keyword>
<reference evidence="17" key="1">
    <citation type="submission" date="2020-06" db="EMBL/GenBank/DDBJ databases">
        <authorList>
            <person name="Ji K."/>
            <person name="Li J."/>
        </authorList>
    </citation>
    <scope>NUCLEOTIDE SEQUENCE</scope>
    <source>
        <strain evidence="17">JKM2019</strain>
        <tissue evidence="17">Whole body</tissue>
    </source>
</reference>
<dbReference type="GO" id="GO:0005096">
    <property type="term" value="F:GTPase activator activity"/>
    <property type="evidence" value="ECO:0007669"/>
    <property type="project" value="TreeGrafter"/>
</dbReference>
<dbReference type="Gene3D" id="1.20.120.730">
    <property type="entry name" value="Sec23/Sec24 helical domain"/>
    <property type="match status" value="1"/>
</dbReference>
<feature type="domain" description="Sec23/Sec24 helical" evidence="15">
    <location>
        <begin position="639"/>
        <end position="738"/>
    </location>
</feature>
<keyword evidence="11" id="KW-0963">Cytoplasm</keyword>
<keyword evidence="3 11" id="KW-0479">Metal-binding</keyword>
<dbReference type="InterPro" id="IPR006900">
    <property type="entry name" value="Sec23/24_helical_dom"/>
</dbReference>
<comment type="subcellular location">
    <subcellularLocation>
        <location evidence="11">Cytoplasmic vesicle</location>
        <location evidence="11">COPII-coated vesicle membrane</location>
        <topology evidence="11">Peripheral membrane protein</topology>
        <orientation evidence="11">Cytoplasmic side</orientation>
    </subcellularLocation>
    <subcellularLocation>
        <location evidence="11">Endoplasmic reticulum membrane</location>
        <topology evidence="11">Peripheral membrane protein</topology>
        <orientation evidence="11">Cytoplasmic side</orientation>
    </subcellularLocation>
</comment>
<comment type="caution">
    <text evidence="17">The sequence shown here is derived from an EMBL/GenBank/DDBJ whole genome shotgun (WGS) entry which is preliminary data.</text>
</comment>
<dbReference type="InterPro" id="IPR012990">
    <property type="entry name" value="Beta-sandwich_Sec23_24"/>
</dbReference>
<evidence type="ECO:0000256" key="7">
    <source>
        <dbReference type="ARBA" id="ARBA00022927"/>
    </source>
</evidence>
<dbReference type="SUPFAM" id="SSF81811">
    <property type="entry name" value="Helical domain of Sec23/24"/>
    <property type="match status" value="1"/>
</dbReference>
<dbReference type="CDD" id="cd11287">
    <property type="entry name" value="Sec23_C"/>
    <property type="match status" value="1"/>
</dbReference>
<keyword evidence="5 11" id="KW-0862">Zinc</keyword>
<keyword evidence="4 11" id="KW-0256">Endoplasmic reticulum</keyword>
<evidence type="ECO:0000259" key="14">
    <source>
        <dbReference type="Pfam" id="PF04811"/>
    </source>
</evidence>
<evidence type="ECO:0000256" key="5">
    <source>
        <dbReference type="ARBA" id="ARBA00022833"/>
    </source>
</evidence>
<dbReference type="GO" id="GO:0008270">
    <property type="term" value="F:zinc ion binding"/>
    <property type="evidence" value="ECO:0007669"/>
    <property type="project" value="InterPro"/>
</dbReference>
<dbReference type="FunFam" id="1.20.120.730:FF:000005">
    <property type="entry name" value="Protein transport protein SEC23"/>
    <property type="match status" value="1"/>
</dbReference>
<dbReference type="PANTHER" id="PTHR11141">
    <property type="entry name" value="PROTEIN TRANSPORT PROTEIN SEC23"/>
    <property type="match status" value="1"/>
</dbReference>
<feature type="domain" description="Gelsolin-like" evidence="12">
    <location>
        <begin position="753"/>
        <end position="840"/>
    </location>
</feature>
<dbReference type="InterPro" id="IPR007123">
    <property type="entry name" value="Gelsolin-like_dom"/>
</dbReference>
<protein>
    <recommendedName>
        <fullName evidence="11">Protein transport protein SEC23</fullName>
    </recommendedName>
</protein>
<dbReference type="Proteomes" id="UP000828236">
    <property type="component" value="Unassembled WGS sequence"/>
</dbReference>
<dbReference type="InterPro" id="IPR037364">
    <property type="entry name" value="Sec23"/>
</dbReference>
<dbReference type="Gene3D" id="2.60.40.1670">
    <property type="entry name" value="beta-sandwich domain of Sec23/24"/>
    <property type="match status" value="1"/>
</dbReference>
<dbReference type="Gene3D" id="2.30.30.380">
    <property type="entry name" value="Zn-finger domain of Sec23/24"/>
    <property type="match status" value="1"/>
</dbReference>
<evidence type="ECO:0000259" key="12">
    <source>
        <dbReference type="Pfam" id="PF00626"/>
    </source>
</evidence>
<accession>A0A9D4P2N2</accession>
<dbReference type="SUPFAM" id="SSF81995">
    <property type="entry name" value="beta-sandwich domain of Sec23/24"/>
    <property type="match status" value="1"/>
</dbReference>
<evidence type="ECO:0000313" key="17">
    <source>
        <dbReference type="EMBL" id="KAH7642559.1"/>
    </source>
</evidence>
<dbReference type="GO" id="GO:0090110">
    <property type="term" value="P:COPII-coated vesicle cargo loading"/>
    <property type="evidence" value="ECO:0007669"/>
    <property type="project" value="TreeGrafter"/>
</dbReference>
<dbReference type="EMBL" id="SDOV01000004">
    <property type="protein sequence ID" value="KAH7642559.1"/>
    <property type="molecule type" value="Genomic_DNA"/>
</dbReference>
<dbReference type="FunFam" id="2.30.30.380:FF:000001">
    <property type="entry name" value="Protein transport protein SEC23"/>
    <property type="match status" value="1"/>
</dbReference>
<dbReference type="GO" id="GO:0005789">
    <property type="term" value="C:endoplasmic reticulum membrane"/>
    <property type="evidence" value="ECO:0007669"/>
    <property type="project" value="UniProtKB-SubCell"/>
</dbReference>
<evidence type="ECO:0000256" key="4">
    <source>
        <dbReference type="ARBA" id="ARBA00022824"/>
    </source>
</evidence>
<dbReference type="Pfam" id="PF04810">
    <property type="entry name" value="zf-Sec23_Sec24"/>
    <property type="match status" value="1"/>
</dbReference>
<organism evidence="17">
    <name type="scientific">Dermatophagoides farinae</name>
    <name type="common">American house dust mite</name>
    <dbReference type="NCBI Taxonomy" id="6954"/>
    <lineage>
        <taxon>Eukaryota</taxon>
        <taxon>Metazoa</taxon>
        <taxon>Ecdysozoa</taxon>
        <taxon>Arthropoda</taxon>
        <taxon>Chelicerata</taxon>
        <taxon>Arachnida</taxon>
        <taxon>Acari</taxon>
        <taxon>Acariformes</taxon>
        <taxon>Sarcoptiformes</taxon>
        <taxon>Astigmata</taxon>
        <taxon>Psoroptidia</taxon>
        <taxon>Analgoidea</taxon>
        <taxon>Pyroglyphidae</taxon>
        <taxon>Dermatophagoidinae</taxon>
        <taxon>Dermatophagoides</taxon>
    </lineage>
</organism>
<feature type="domain" description="Zinc finger Sec23/Sec24-type" evidence="13">
    <location>
        <begin position="184"/>
        <end position="224"/>
    </location>
</feature>
<feature type="domain" description="Sec23/Sec24 trunk" evidence="14">
    <location>
        <begin position="252"/>
        <end position="520"/>
    </location>
</feature>
<proteinExistence type="inferred from homology"/>
<dbReference type="InterPro" id="IPR036175">
    <property type="entry name" value="Sec23/24_helical_dom_sf"/>
</dbReference>
<keyword evidence="9 11" id="KW-0968">Cytoplasmic vesicle</keyword>
<evidence type="ECO:0000256" key="6">
    <source>
        <dbReference type="ARBA" id="ARBA00022892"/>
    </source>
</evidence>
<dbReference type="GO" id="GO:0006886">
    <property type="term" value="P:intracellular protein transport"/>
    <property type="evidence" value="ECO:0007669"/>
    <property type="project" value="InterPro"/>
</dbReference>
<comment type="function">
    <text evidence="10 11">Component of the coat protein complex II (COPII) which promotes the formation of transport vesicles from the endoplasmic reticulum (ER). The coat has two main functions, the physical deformation of the endoplasmic reticulum membrane into vesicles and the selection of cargo molecules.</text>
</comment>
<dbReference type="SUPFAM" id="SSF82754">
    <property type="entry name" value="C-terminal, gelsolin-like domain of Sec23/24"/>
    <property type="match status" value="1"/>
</dbReference>
<keyword evidence="7 11" id="KW-0653">Protein transport</keyword>
<evidence type="ECO:0000256" key="8">
    <source>
        <dbReference type="ARBA" id="ARBA00023136"/>
    </source>
</evidence>
<evidence type="ECO:0000256" key="11">
    <source>
        <dbReference type="RuleBase" id="RU365030"/>
    </source>
</evidence>
<dbReference type="Pfam" id="PF04811">
    <property type="entry name" value="Sec23_trunk"/>
    <property type="match status" value="1"/>
</dbReference>
<dbReference type="InterPro" id="IPR006896">
    <property type="entry name" value="Sec23/24_trunk_dom"/>
</dbReference>
<evidence type="ECO:0000256" key="2">
    <source>
        <dbReference type="ARBA" id="ARBA00022448"/>
    </source>
</evidence>
<dbReference type="Gene3D" id="3.40.50.410">
    <property type="entry name" value="von Willebrand factor, type A domain"/>
    <property type="match status" value="1"/>
</dbReference>
<evidence type="ECO:0000256" key="3">
    <source>
        <dbReference type="ARBA" id="ARBA00022723"/>
    </source>
</evidence>
<dbReference type="Pfam" id="PF08033">
    <property type="entry name" value="Sec23_BS"/>
    <property type="match status" value="1"/>
</dbReference>
<sequence>MTESSKTKKKLSKIDEKLLDTLKHYDSFYEKPPPGLFKENDEEKPEDVIPDLPENKAAREFLAKAPTKGLWMPLGKEVKVMKCWRCKIYGHRSGDKECPLFMSGNRAMEEFRHAHEDPMYNYIKENEFQYVESMEDRDGIRFNWNRWPQTRVEAAKVVLPLGCLFTPLKETRRDAAPSSLQYEPVVCARPNCRSILNPYCQVDYRAKIWVCPFCLNRNSFPNHYHQITETYKPAELGHSTVDYTILRAPISTPPIFLYVIDTCIEEEELNALKSSILNSLKLLPPNALICLITFGRIISLWEINTNLRSFVFKGSKDYTAKQLQEWLCIRNAVQQVQQPMPQHPNSPMNVNKTNMAHKFLQPISQADFILTDIINQITRDSWPTPQAKRPLRATGAALSIAISLLEITYPNCGARIMMFIGGPCTTGPGMIIDDDLKNTIRSHHDIEKDNCKYMKKAMKHYQALAQRAAVNGHTIDIYSCALDQTGLHEMKYCVNSTGGLMIMGDSFDSNLFKLSFTRVFAKDKEDRLKMAFNAVVEIKTSRELKVSGCIGSCVSMNVRNQYVSDTEIGIGNTAQWKFCSLTSSSTTSFYFDIVQTQTTNQQQYGFIQFVTQYQGIDGYRHVRVTTIGREFSTTDFAFDQESACVLLARLACHRAQTEANGPDVLRWLDRNLIRLCQRFGEYNKESPESFRLGPLFSMFPQFIFHLRRSQFIQVFNNSPDETSFYRHSLFREDAYNSLVMIQPTLLAYSFNEPTQPVMLDTSSIHPERILMMDTFFHIVIFHGETIAAWRKANYHQQQGYEAFAQLLGAPVKDAQDLMLNRFPLPRYIVCDQGSSQARFLLSKVNPSLTHNSTAGFYGDRAQAPVLTDDVSFELFMEHLKKLVVSSASN</sequence>
<evidence type="ECO:0000256" key="10">
    <source>
        <dbReference type="ARBA" id="ARBA00025471"/>
    </source>
</evidence>
<evidence type="ECO:0000259" key="15">
    <source>
        <dbReference type="Pfam" id="PF04815"/>
    </source>
</evidence>
<dbReference type="SUPFAM" id="SSF53300">
    <property type="entry name" value="vWA-like"/>
    <property type="match status" value="1"/>
</dbReference>
<dbReference type="FunFam" id="3.40.20.10:FF:000003">
    <property type="entry name" value="Protein transport protein SEC23"/>
    <property type="match status" value="1"/>
</dbReference>